<feature type="transmembrane region" description="Helical" evidence="1">
    <location>
        <begin position="21"/>
        <end position="42"/>
    </location>
</feature>
<keyword evidence="3" id="KW-1185">Reference proteome</keyword>
<organism evidence="2 3">
    <name type="scientific">Nocardia terrae</name>
    <dbReference type="NCBI Taxonomy" id="2675851"/>
    <lineage>
        <taxon>Bacteria</taxon>
        <taxon>Bacillati</taxon>
        <taxon>Actinomycetota</taxon>
        <taxon>Actinomycetes</taxon>
        <taxon>Mycobacteriales</taxon>
        <taxon>Nocardiaceae</taxon>
        <taxon>Nocardia</taxon>
    </lineage>
</organism>
<gene>
    <name evidence="2" type="ORF">GPX89_30485</name>
</gene>
<evidence type="ECO:0000313" key="2">
    <source>
        <dbReference type="EMBL" id="MVU81556.1"/>
    </source>
</evidence>
<keyword evidence="1" id="KW-0812">Transmembrane</keyword>
<proteinExistence type="predicted"/>
<dbReference type="RefSeq" id="WP_157391116.1">
    <property type="nucleotide sequence ID" value="NZ_WRPP01000006.1"/>
</dbReference>
<dbReference type="AlphaFoldDB" id="A0A7K1V4M2"/>
<feature type="transmembrane region" description="Helical" evidence="1">
    <location>
        <begin position="62"/>
        <end position="81"/>
    </location>
</feature>
<sequence>MSESWIPLRRQRKREYPTAGRIRIALGAVAILVGTFTPLFSIDGLKRKAFTLLELGRMGAPVVPLMVVGATVLLVLGLLSDDAVQFLLPEGAVLRPIRIGQWLIALALAETLCLMLDLAIGFAVAESVYGNQKWSSAWLEENLPVKTLVHVKPALALLVLGPVLLLSGAFDRWRSAATSEE</sequence>
<protein>
    <submittedName>
        <fullName evidence="2">Uncharacterized protein</fullName>
    </submittedName>
</protein>
<accession>A0A7K1V4M2</accession>
<evidence type="ECO:0000256" key="1">
    <source>
        <dbReference type="SAM" id="Phobius"/>
    </source>
</evidence>
<evidence type="ECO:0000313" key="3">
    <source>
        <dbReference type="Proteomes" id="UP000466794"/>
    </source>
</evidence>
<keyword evidence="1" id="KW-0472">Membrane</keyword>
<feature type="transmembrane region" description="Helical" evidence="1">
    <location>
        <begin position="102"/>
        <end position="129"/>
    </location>
</feature>
<name>A0A7K1V4M2_9NOCA</name>
<reference evidence="2 3" key="1">
    <citation type="submission" date="2019-12" db="EMBL/GenBank/DDBJ databases">
        <title>Nocardia sp. nov. ET3-3 isolated from soil.</title>
        <authorList>
            <person name="Kanchanasin P."/>
            <person name="Tanasupawat S."/>
            <person name="Yuki M."/>
            <person name="Kudo T."/>
        </authorList>
    </citation>
    <scope>NUCLEOTIDE SEQUENCE [LARGE SCALE GENOMIC DNA]</scope>
    <source>
        <strain evidence="2 3">ET3-3</strain>
    </source>
</reference>
<dbReference type="Proteomes" id="UP000466794">
    <property type="component" value="Unassembled WGS sequence"/>
</dbReference>
<dbReference type="EMBL" id="WRPP01000006">
    <property type="protein sequence ID" value="MVU81556.1"/>
    <property type="molecule type" value="Genomic_DNA"/>
</dbReference>
<keyword evidence="1" id="KW-1133">Transmembrane helix</keyword>
<comment type="caution">
    <text evidence="2">The sequence shown here is derived from an EMBL/GenBank/DDBJ whole genome shotgun (WGS) entry which is preliminary data.</text>
</comment>
<feature type="transmembrane region" description="Helical" evidence="1">
    <location>
        <begin position="149"/>
        <end position="170"/>
    </location>
</feature>